<reference evidence="2 3" key="1">
    <citation type="submission" date="2019-01" db="EMBL/GenBank/DDBJ databases">
        <title>Nuclear Genome Assembly of the Microalgal Biofuel strain Nannochloropsis salina CCMP1776.</title>
        <authorList>
            <person name="Hovde B."/>
        </authorList>
    </citation>
    <scope>NUCLEOTIDE SEQUENCE [LARGE SCALE GENOMIC DNA]</scope>
    <source>
        <strain evidence="2 3">CCMP1776</strain>
    </source>
</reference>
<protein>
    <submittedName>
        <fullName evidence="2">Uncharacterized protein</fullName>
    </submittedName>
</protein>
<name>A0A4D9D9E9_9STRA</name>
<feature type="compositionally biased region" description="Acidic residues" evidence="1">
    <location>
        <begin position="109"/>
        <end position="124"/>
    </location>
</feature>
<organism evidence="2 3">
    <name type="scientific">Nannochloropsis salina CCMP1776</name>
    <dbReference type="NCBI Taxonomy" id="1027361"/>
    <lineage>
        <taxon>Eukaryota</taxon>
        <taxon>Sar</taxon>
        <taxon>Stramenopiles</taxon>
        <taxon>Ochrophyta</taxon>
        <taxon>Eustigmatophyceae</taxon>
        <taxon>Eustigmatales</taxon>
        <taxon>Monodopsidaceae</taxon>
        <taxon>Microchloropsis</taxon>
        <taxon>Microchloropsis salina</taxon>
    </lineage>
</organism>
<dbReference type="Proteomes" id="UP000355283">
    <property type="component" value="Unassembled WGS sequence"/>
</dbReference>
<sequence length="247" mass="26522">MHTQIADGEPLPYSFPSPSRKRQIPHEDRDILEIKRRMGGLRFGEELPDPGSSLQPPIYVNLTPLHGSPDSACGSSGGPGVPPPLPGPNGAGKSTAPHGFPQTPSIDEGATEMDSGESEGDGEVADVLNGRSDIRSRFSGHEKDLAKDAFRRGTQDVSRIDEDDPRATMLNILYKRRPPRDKVEEKIENLIRRSMLRATPGGPAAPPLSLGDGPWPVTESQRMDGSGSSVSSHFLPKNDDGGGDMDM</sequence>
<evidence type="ECO:0000313" key="2">
    <source>
        <dbReference type="EMBL" id="TFJ86095.1"/>
    </source>
</evidence>
<keyword evidence="3" id="KW-1185">Reference proteome</keyword>
<feature type="compositionally biased region" description="Basic and acidic residues" evidence="1">
    <location>
        <begin position="132"/>
        <end position="160"/>
    </location>
</feature>
<feature type="region of interest" description="Disordered" evidence="1">
    <location>
        <begin position="42"/>
        <end position="163"/>
    </location>
</feature>
<feature type="region of interest" description="Disordered" evidence="1">
    <location>
        <begin position="1"/>
        <end position="29"/>
    </location>
</feature>
<dbReference type="OrthoDB" id="10327399at2759"/>
<feature type="region of interest" description="Disordered" evidence="1">
    <location>
        <begin position="194"/>
        <end position="247"/>
    </location>
</feature>
<dbReference type="EMBL" id="SDOX01000010">
    <property type="protein sequence ID" value="TFJ86095.1"/>
    <property type="molecule type" value="Genomic_DNA"/>
</dbReference>
<evidence type="ECO:0000313" key="3">
    <source>
        <dbReference type="Proteomes" id="UP000355283"/>
    </source>
</evidence>
<feature type="compositionally biased region" description="Low complexity" evidence="1">
    <location>
        <begin position="196"/>
        <end position="214"/>
    </location>
</feature>
<accession>A0A4D9D9E9</accession>
<evidence type="ECO:0000256" key="1">
    <source>
        <dbReference type="SAM" id="MobiDB-lite"/>
    </source>
</evidence>
<dbReference type="AlphaFoldDB" id="A0A4D9D9E9"/>
<proteinExistence type="predicted"/>
<gene>
    <name evidence="2" type="ORF">NSK_002915</name>
</gene>
<comment type="caution">
    <text evidence="2">The sequence shown here is derived from an EMBL/GenBank/DDBJ whole genome shotgun (WGS) entry which is preliminary data.</text>
</comment>